<dbReference type="GeneID" id="100198077"/>
<gene>
    <name evidence="3" type="primary">LOC100198077</name>
</gene>
<dbReference type="Pfam" id="PF02204">
    <property type="entry name" value="VPS9"/>
    <property type="match status" value="1"/>
</dbReference>
<evidence type="ECO:0000313" key="3">
    <source>
        <dbReference type="RefSeq" id="XP_065649644.1"/>
    </source>
</evidence>
<keyword evidence="2" id="KW-1185">Reference proteome</keyword>
<evidence type="ECO:0000313" key="2">
    <source>
        <dbReference type="Proteomes" id="UP001652625"/>
    </source>
</evidence>
<sequence length="791" mass="90962">MHLFLNNGNQQRWLVINLVDGNIPTIVGLSNKETTTITINLEPAIWFKVMLLESVSIDCCTRVVSWSNGQHHKGNDAPTTYSLFGNAASCYDFDDDIDELFTIAKQLIENNPLLESDEKIRNEKIIQYEQSLFRMLHCYILSKIIFEPRDLPCVIKALNAQKKVISKLDDQTLIHSRLVEFYISKMTNIREQDIAPSIETLLETNMITKELSEILLLDIKKAESLLRQEVDYAQKMVDILKNDSFEITSQSQLENLLEARKLRDIKHGKLENLIITRATIHNGLTFLNDENDLNESCRHYLNLHNLVLDEKKHVKFYMDQKVRALSVRECIQTVISDLEKGLQSCGEEFTIDGKRITDVMDGLKSLPEWQTLTQQIASMVYDNNHHIGKVFKSFYQDFESKCKTVLKASHSSKSSLLLAYEDYVVVGGNEADFNKYYLDDQKNLIMIHLYSVTEMLASYFTDAHLMFRRKVRLCYERCFYDRIGKYLMHLYYVAYAQDIQSIKKRVIMLKQVENKCNKLGLQINNEWWLSLLESDTESSVTEDLSSDSNSYIMSFSDCDDKKYHTSDSELYLKQDSVHKIKHNLKKSKKAVLLRSMKDGQFLDHDGSSSDLIKSGCLLLKNEVAEKNDCIKLFSLNESPCSYSPVISTKCVKAQNNCQNKTDEVDTFEKHFDAAVNSIKNTFSHFSPLKKMQCLTKALQIIANKVEELRMRGRNSIDRSNIAVGADDLLPLLALIILKMTPNDISKLYVELLFISDLMADFLSSGCHSYALCEFQIAFRVLDQTCEELSLL</sequence>
<dbReference type="InterPro" id="IPR037191">
    <property type="entry name" value="VPS9_dom_sf"/>
</dbReference>
<dbReference type="RefSeq" id="XP_065649644.1">
    <property type="nucleotide sequence ID" value="XM_065793572.1"/>
</dbReference>
<proteinExistence type="predicted"/>
<dbReference type="PROSITE" id="PS51205">
    <property type="entry name" value="VPS9"/>
    <property type="match status" value="1"/>
</dbReference>
<protein>
    <submittedName>
        <fullName evidence="3">Uncharacterized protein LOC100198077 isoform X4</fullName>
    </submittedName>
</protein>
<dbReference type="Gene3D" id="1.20.1050.80">
    <property type="entry name" value="VPS9 domain"/>
    <property type="match status" value="1"/>
</dbReference>
<name>A0ABM4BKQ9_HYDVU</name>
<dbReference type="SUPFAM" id="SSF109993">
    <property type="entry name" value="VPS9 domain"/>
    <property type="match status" value="1"/>
</dbReference>
<organism evidence="2 3">
    <name type="scientific">Hydra vulgaris</name>
    <name type="common">Hydra</name>
    <name type="synonym">Hydra attenuata</name>
    <dbReference type="NCBI Taxonomy" id="6087"/>
    <lineage>
        <taxon>Eukaryota</taxon>
        <taxon>Metazoa</taxon>
        <taxon>Cnidaria</taxon>
        <taxon>Hydrozoa</taxon>
        <taxon>Hydroidolina</taxon>
        <taxon>Anthoathecata</taxon>
        <taxon>Aplanulata</taxon>
        <taxon>Hydridae</taxon>
        <taxon>Hydra</taxon>
    </lineage>
</organism>
<accession>A0ABM4BKQ9</accession>
<reference evidence="3" key="1">
    <citation type="submission" date="2025-08" db="UniProtKB">
        <authorList>
            <consortium name="RefSeq"/>
        </authorList>
    </citation>
    <scope>IDENTIFICATION</scope>
</reference>
<dbReference type="Proteomes" id="UP001652625">
    <property type="component" value="Chromosome 03"/>
</dbReference>
<dbReference type="InterPro" id="IPR003123">
    <property type="entry name" value="VPS9"/>
</dbReference>
<feature type="domain" description="VPS9" evidence="1">
    <location>
        <begin position="640"/>
        <end position="790"/>
    </location>
</feature>
<evidence type="ECO:0000259" key="1">
    <source>
        <dbReference type="PROSITE" id="PS51205"/>
    </source>
</evidence>